<evidence type="ECO:0000256" key="4">
    <source>
        <dbReference type="ARBA" id="ARBA00022701"/>
    </source>
</evidence>
<dbReference type="InterPro" id="IPR041658">
    <property type="entry name" value="AAA_lid_11"/>
</dbReference>
<dbReference type="FunFam" id="1.20.920.20:FF:000001">
    <property type="entry name" value="dynein heavy chain 2, axonemal"/>
    <property type="match status" value="1"/>
</dbReference>
<dbReference type="FunFam" id="1.20.58.1120:FF:000007">
    <property type="entry name" value="Dynein heavy chain 4"/>
    <property type="match status" value="1"/>
</dbReference>
<dbReference type="InterPro" id="IPR027417">
    <property type="entry name" value="P-loop_NTPase"/>
</dbReference>
<dbReference type="Proteomes" id="UP001314205">
    <property type="component" value="Unassembled WGS sequence"/>
</dbReference>
<dbReference type="Pfam" id="PF22597">
    <property type="entry name" value="DYN_lid"/>
    <property type="match status" value="1"/>
</dbReference>
<keyword evidence="7" id="KW-0243">Dynein</keyword>
<keyword evidence="12" id="KW-0966">Cell projection</keyword>
<evidence type="ECO:0000256" key="2">
    <source>
        <dbReference type="ARBA" id="ARBA00008887"/>
    </source>
</evidence>
<dbReference type="InterPro" id="IPR042222">
    <property type="entry name" value="Dynein_2_N"/>
</dbReference>
<dbReference type="FunFam" id="3.40.50.300:FF:001145">
    <property type="entry name" value="Putative dynein heavy chain"/>
    <property type="match status" value="1"/>
</dbReference>
<dbReference type="GO" id="GO:0007018">
    <property type="term" value="P:microtubule-based movement"/>
    <property type="evidence" value="ECO:0007669"/>
    <property type="project" value="InterPro"/>
</dbReference>
<dbReference type="Gene3D" id="1.10.472.130">
    <property type="match status" value="1"/>
</dbReference>
<evidence type="ECO:0000256" key="5">
    <source>
        <dbReference type="ARBA" id="ARBA00022741"/>
    </source>
</evidence>
<dbReference type="InterPro" id="IPR035706">
    <property type="entry name" value="AAA_9"/>
</dbReference>
<dbReference type="Pfam" id="PF03028">
    <property type="entry name" value="Dynein_heavy"/>
    <property type="match status" value="1"/>
</dbReference>
<dbReference type="Pfam" id="PF12777">
    <property type="entry name" value="MT"/>
    <property type="match status" value="1"/>
</dbReference>
<dbReference type="Pfam" id="PF18198">
    <property type="entry name" value="AAA_lid_11"/>
    <property type="match status" value="1"/>
</dbReference>
<evidence type="ECO:0000256" key="7">
    <source>
        <dbReference type="ARBA" id="ARBA00023017"/>
    </source>
</evidence>
<dbReference type="FunFam" id="1.10.8.1220:FF:000001">
    <property type="entry name" value="Dynein axonemal heavy chain 5"/>
    <property type="match status" value="1"/>
</dbReference>
<protein>
    <recommendedName>
        <fullName evidence="15">AAA+ ATPase domain-containing protein</fullName>
    </recommendedName>
</protein>
<dbReference type="GO" id="GO:0005930">
    <property type="term" value="C:axoneme"/>
    <property type="evidence" value="ECO:0007669"/>
    <property type="project" value="UniProtKB-SubCell"/>
</dbReference>
<dbReference type="InterPro" id="IPR013602">
    <property type="entry name" value="Dynein_heavy_linker"/>
</dbReference>
<dbReference type="Gene3D" id="3.40.50.300">
    <property type="entry name" value="P-loop containing nucleotide triphosphate hydrolases"/>
    <property type="match status" value="5"/>
</dbReference>
<dbReference type="FunFam" id="3.40.50.300:FF:002141">
    <property type="entry name" value="Dynein heavy chain"/>
    <property type="match status" value="1"/>
</dbReference>
<dbReference type="InterPro" id="IPR003593">
    <property type="entry name" value="AAA+_ATPase"/>
</dbReference>
<keyword evidence="6" id="KW-0067">ATP-binding</keyword>
<dbReference type="Pfam" id="PF08393">
    <property type="entry name" value="DHC_N2"/>
    <property type="match status" value="1"/>
</dbReference>
<name>A0AAV1L0M4_9NEOP</name>
<dbReference type="Pfam" id="PF12774">
    <property type="entry name" value="AAA_6"/>
    <property type="match status" value="1"/>
</dbReference>
<dbReference type="GO" id="GO:0008569">
    <property type="term" value="F:minus-end-directed microtubule motor activity"/>
    <property type="evidence" value="ECO:0007669"/>
    <property type="project" value="InterPro"/>
</dbReference>
<dbReference type="InterPro" id="IPR035699">
    <property type="entry name" value="AAA_6"/>
</dbReference>
<dbReference type="PANTHER" id="PTHR22878">
    <property type="entry name" value="DYNEIN HEAVY CHAIN 6, AXONEMAL-LIKE-RELATED"/>
    <property type="match status" value="1"/>
</dbReference>
<dbReference type="GO" id="GO:0005874">
    <property type="term" value="C:microtubule"/>
    <property type="evidence" value="ECO:0007669"/>
    <property type="project" value="UniProtKB-KW"/>
</dbReference>
<evidence type="ECO:0000256" key="6">
    <source>
        <dbReference type="ARBA" id="ARBA00022840"/>
    </source>
</evidence>
<accession>A0AAV1L0M4</accession>
<organism evidence="16 17">
    <name type="scientific">Parnassius mnemosyne</name>
    <name type="common">clouded apollo</name>
    <dbReference type="NCBI Taxonomy" id="213953"/>
    <lineage>
        <taxon>Eukaryota</taxon>
        <taxon>Metazoa</taxon>
        <taxon>Ecdysozoa</taxon>
        <taxon>Arthropoda</taxon>
        <taxon>Hexapoda</taxon>
        <taxon>Insecta</taxon>
        <taxon>Pterygota</taxon>
        <taxon>Neoptera</taxon>
        <taxon>Endopterygota</taxon>
        <taxon>Lepidoptera</taxon>
        <taxon>Glossata</taxon>
        <taxon>Ditrysia</taxon>
        <taxon>Papilionoidea</taxon>
        <taxon>Papilionidae</taxon>
        <taxon>Parnassiinae</taxon>
        <taxon>Parnassini</taxon>
        <taxon>Parnassius</taxon>
        <taxon>Driopa</taxon>
    </lineage>
</organism>
<dbReference type="Pfam" id="PF12781">
    <property type="entry name" value="AAA_9"/>
    <property type="match status" value="1"/>
</dbReference>
<dbReference type="FunFam" id="1.10.8.710:FF:000004">
    <property type="entry name" value="Dynein axonemal heavy chain 6"/>
    <property type="match status" value="1"/>
</dbReference>
<keyword evidence="10" id="KW-0505">Motor protein</keyword>
<dbReference type="Gene3D" id="1.20.920.20">
    <property type="match status" value="1"/>
</dbReference>
<dbReference type="EMBL" id="CAVLGL010000082">
    <property type="protein sequence ID" value="CAK1588816.1"/>
    <property type="molecule type" value="Genomic_DNA"/>
</dbReference>
<dbReference type="InterPro" id="IPR024743">
    <property type="entry name" value="Dynein_HC_stalk"/>
</dbReference>
<dbReference type="SUPFAM" id="SSF52540">
    <property type="entry name" value="P-loop containing nucleoside triphosphate hydrolases"/>
    <property type="match status" value="4"/>
</dbReference>
<evidence type="ECO:0000313" key="17">
    <source>
        <dbReference type="Proteomes" id="UP001314205"/>
    </source>
</evidence>
<dbReference type="Gene3D" id="1.20.58.1120">
    <property type="match status" value="1"/>
</dbReference>
<feature type="domain" description="AAA+ ATPase" evidence="15">
    <location>
        <begin position="1678"/>
        <end position="1814"/>
    </location>
</feature>
<dbReference type="FunFam" id="3.40.50.300:FF:000362">
    <property type="entry name" value="Dynein, axonemal, heavy chain 6"/>
    <property type="match status" value="1"/>
</dbReference>
<dbReference type="InterPro" id="IPR043157">
    <property type="entry name" value="Dynein_AAA1S"/>
</dbReference>
<dbReference type="FunFam" id="3.20.180.20:FF:000004">
    <property type="entry name" value="Dynein axonemal heavy chain 6"/>
    <property type="match status" value="1"/>
</dbReference>
<dbReference type="Gene3D" id="1.20.920.30">
    <property type="match status" value="1"/>
</dbReference>
<evidence type="ECO:0000313" key="16">
    <source>
        <dbReference type="EMBL" id="CAK1588816.1"/>
    </source>
</evidence>
<dbReference type="Pfam" id="PF18199">
    <property type="entry name" value="Dynein_C"/>
    <property type="match status" value="1"/>
</dbReference>
<dbReference type="Gene3D" id="6.10.140.1060">
    <property type="match status" value="1"/>
</dbReference>
<dbReference type="PROSITE" id="PS00675">
    <property type="entry name" value="SIGMA54_INTERACT_1"/>
    <property type="match status" value="1"/>
</dbReference>
<evidence type="ECO:0000256" key="3">
    <source>
        <dbReference type="ARBA" id="ARBA00022490"/>
    </source>
</evidence>
<dbReference type="InterPro" id="IPR041228">
    <property type="entry name" value="Dynein_C"/>
</dbReference>
<dbReference type="InterPro" id="IPR054354">
    <property type="entry name" value="DYNC2H1-like_lid"/>
</dbReference>
<dbReference type="InterPro" id="IPR025662">
    <property type="entry name" value="Sigma_54_int_dom_ATP-bd_1"/>
</dbReference>
<dbReference type="InterPro" id="IPR024317">
    <property type="entry name" value="Dynein_heavy_chain_D4_dom"/>
</dbReference>
<dbReference type="SMART" id="SM00382">
    <property type="entry name" value="AAA"/>
    <property type="match status" value="3"/>
</dbReference>
<keyword evidence="17" id="KW-1185">Reference proteome</keyword>
<evidence type="ECO:0000256" key="11">
    <source>
        <dbReference type="ARBA" id="ARBA00023212"/>
    </source>
</evidence>
<comment type="subcellular location">
    <subcellularLocation>
        <location evidence="1">Cytoplasm</location>
        <location evidence="1">Cytoskeleton</location>
        <location evidence="1">Cilium axoneme</location>
    </subcellularLocation>
</comment>
<dbReference type="Gene3D" id="1.10.8.1220">
    <property type="match status" value="1"/>
</dbReference>
<evidence type="ECO:0000256" key="9">
    <source>
        <dbReference type="ARBA" id="ARBA00023069"/>
    </source>
</evidence>
<dbReference type="FunFam" id="1.20.920.30:FF:000005">
    <property type="entry name" value="Dynein, axonemal, heavy chain 2"/>
    <property type="match status" value="1"/>
</dbReference>
<dbReference type="InterPro" id="IPR042228">
    <property type="entry name" value="Dynein_linker_3"/>
</dbReference>
<keyword evidence="5" id="KW-0547">Nucleotide-binding</keyword>
<evidence type="ECO:0000256" key="13">
    <source>
        <dbReference type="SAM" id="Coils"/>
    </source>
</evidence>
<gene>
    <name evidence="16" type="ORF">PARMNEM_LOCUS9406</name>
</gene>
<evidence type="ECO:0000256" key="1">
    <source>
        <dbReference type="ARBA" id="ARBA00004430"/>
    </source>
</evidence>
<keyword evidence="4" id="KW-0493">Microtubule</keyword>
<evidence type="ECO:0000256" key="10">
    <source>
        <dbReference type="ARBA" id="ARBA00023175"/>
    </source>
</evidence>
<feature type="region of interest" description="Disordered" evidence="14">
    <location>
        <begin position="3958"/>
        <end position="3981"/>
    </location>
</feature>
<dbReference type="PANTHER" id="PTHR22878:SF68">
    <property type="entry name" value="DYNEIN HEAVY CHAIN 6, AXONEMAL-LIKE"/>
    <property type="match status" value="1"/>
</dbReference>
<dbReference type="Pfam" id="PF12775">
    <property type="entry name" value="AAA_7"/>
    <property type="match status" value="1"/>
</dbReference>
<dbReference type="InterPro" id="IPR026983">
    <property type="entry name" value="DHC"/>
</dbReference>
<proteinExistence type="inferred from homology"/>
<dbReference type="GO" id="GO:0030286">
    <property type="term" value="C:dynein complex"/>
    <property type="evidence" value="ECO:0007669"/>
    <property type="project" value="UniProtKB-KW"/>
</dbReference>
<dbReference type="GO" id="GO:0005524">
    <property type="term" value="F:ATP binding"/>
    <property type="evidence" value="ECO:0007669"/>
    <property type="project" value="UniProtKB-KW"/>
</dbReference>
<evidence type="ECO:0000256" key="14">
    <source>
        <dbReference type="SAM" id="MobiDB-lite"/>
    </source>
</evidence>
<dbReference type="Gene3D" id="3.20.180.20">
    <property type="entry name" value="Dynein heavy chain, N-terminal domain 2"/>
    <property type="match status" value="1"/>
</dbReference>
<feature type="domain" description="AAA+ ATPase" evidence="15">
    <location>
        <begin position="2021"/>
        <end position="2169"/>
    </location>
</feature>
<comment type="caution">
    <text evidence="16">The sequence shown here is derived from an EMBL/GenBank/DDBJ whole genome shotgun (WGS) entry which is preliminary data.</text>
</comment>
<keyword evidence="8 13" id="KW-0175">Coiled coil</keyword>
<feature type="coiled-coil region" evidence="13">
    <location>
        <begin position="645"/>
        <end position="672"/>
    </location>
</feature>
<dbReference type="InterPro" id="IPR042219">
    <property type="entry name" value="AAA_lid_11_sf"/>
</dbReference>
<evidence type="ECO:0000256" key="12">
    <source>
        <dbReference type="ARBA" id="ARBA00023273"/>
    </source>
</evidence>
<dbReference type="Pfam" id="PF12780">
    <property type="entry name" value="AAA_8"/>
    <property type="match status" value="1"/>
</dbReference>
<feature type="domain" description="AAA+ ATPase" evidence="15">
    <location>
        <begin position="1397"/>
        <end position="1536"/>
    </location>
</feature>
<dbReference type="GO" id="GO:0051959">
    <property type="term" value="F:dynein light intermediate chain binding"/>
    <property type="evidence" value="ECO:0007669"/>
    <property type="project" value="InterPro"/>
</dbReference>
<reference evidence="16 17" key="1">
    <citation type="submission" date="2023-11" db="EMBL/GenBank/DDBJ databases">
        <authorList>
            <person name="Hedman E."/>
            <person name="Englund M."/>
            <person name="Stromberg M."/>
            <person name="Nyberg Akerstrom W."/>
            <person name="Nylinder S."/>
            <person name="Jareborg N."/>
            <person name="Kallberg Y."/>
            <person name="Kronander E."/>
        </authorList>
    </citation>
    <scope>NUCLEOTIDE SEQUENCE [LARGE SCALE GENOMIC DNA]</scope>
</reference>
<dbReference type="Gene3D" id="1.20.140.100">
    <property type="entry name" value="Dynein heavy chain, N-terminal domain 2"/>
    <property type="match status" value="1"/>
</dbReference>
<dbReference type="Gene3D" id="1.20.1270.280">
    <property type="match status" value="1"/>
</dbReference>
<keyword evidence="11" id="KW-0206">Cytoskeleton</keyword>
<dbReference type="InterPro" id="IPR004273">
    <property type="entry name" value="Dynein_heavy_D6_P-loop"/>
</dbReference>
<dbReference type="FunFam" id="3.40.50.300:FF:000063">
    <property type="entry name" value="dynein heavy chain 6, axonemal"/>
    <property type="match status" value="1"/>
</dbReference>
<dbReference type="InterPro" id="IPR041466">
    <property type="entry name" value="Dynein_AAA5_ext"/>
</dbReference>
<feature type="coiled-coil region" evidence="13">
    <location>
        <begin position="2848"/>
        <end position="2896"/>
    </location>
</feature>
<dbReference type="FunFam" id="1.20.140.100:FF:000004">
    <property type="entry name" value="Dynein axonemal heavy chain 6"/>
    <property type="match status" value="1"/>
</dbReference>
<dbReference type="Pfam" id="PF17852">
    <property type="entry name" value="Dynein_AAA_lid"/>
    <property type="match status" value="1"/>
</dbReference>
<dbReference type="GO" id="GO:0045505">
    <property type="term" value="F:dynein intermediate chain binding"/>
    <property type="evidence" value="ECO:0007669"/>
    <property type="project" value="InterPro"/>
</dbReference>
<evidence type="ECO:0000259" key="15">
    <source>
        <dbReference type="SMART" id="SM00382"/>
    </source>
</evidence>
<dbReference type="Gene3D" id="1.10.8.710">
    <property type="match status" value="1"/>
</dbReference>
<sequence length="3981" mass="449800">MSDNIERRSFPSILPAIETLQRNVRSVPTTYARKPRDIPFHLPHRKLLEKIEFVEKEPEPLTGFSAAQEERYVKEKKTPKLQLEPIKFDEAKKKKTLKIRESRGSIEIAEKEEYTTDPLKVKPEVASQKEVIDYVRRNPSCGFLYMVYAVDPQNVYFTPYYLKVVKYEELDKRNYLTISPCGVTHYTSEMVFTTLADWEQEYTIFVKLTNIKFFKVYRYWKALYVWRKSLVFRKYSRLRSKLARQLFVLTPPLGRALLTLQAMCCQMLTLSFADLSRDMDTPFFYFIEAQMQRLEHCVVRLREFRALSLEALTAAAHAALLRRGFVFDDRNVPPPQMLRGRLVGGMTYTQKADKRKYCERLACFIKLADYMTNYMLHGLTQRSNAMMAGLLRTHAAFTPGPELLGGTVYDEVLEVLPRPTDTCKWALFQVDAYVLPNGEVELNPSEKVISEYIEKITNYWDEHVRTFHNFLNDESLQIFVQPTIMGKQVEWSAGTSPNLYFLMNQDKEMLEDITYIPNAIKQAFECTALFLQRMNSFMIDFKEANEMDVEQIRKERDVVAFKTLCDNLVKQMDSIEEVVSFQPLGIIFLNLSPFQELFRPQPRRLFDVVQNTTPDIGRWCIDEILEGIESISLDIGREPESAGEVVAYNSLLDGLEGRVATLEERLEYLRELYDLMAEFNIPVPPDDMNEYLGLSVSLGALRTSVDARLETRGKLATQFAAHVQRDLTNLVLRVNELRDLVAQPWLYDETSDVVKVQETLDDLMEKLMECSATDKQIREWQKIFKIPPSRLDQLDEAINDVKLRQMLWKSSREWNELYQSWYEVPFNTLDPDEIQAAAINYGKQFNQLDKAIPPNKIVPKCKATVDIIKEKVAVISYLRSPALKPRHWIRVEEVLNTRLVPGAELTLTTLEQLGAFQHADQLMEIAAQASSEAGLEALLKKVEEMWASLEFPVVAHKDARDVYILGGLDEVQAALDESGLHVATILSSRNCGPLRSRVDEWARNLDLFAKTLEEWQTCQQTWMYLEAIFSAPDIQRQLPNETRLFNIVDKSWKDIMRKLAKVPLAMPAATQPKLYEEFVRNNEMLDQIMKCLEAYLETKRVAFPRFFFLSNDELLEILAQTRNPHAVQPHLRKCFDAIAKLEFGVRLPASEMVVTEDGSLVEREMSPRERDRLQAALAATARPDDLTTDIIAMLSPEGERVTLGKGLKARGNVEEWLSKVEAAMFASVKRCMKLALRDYLERPRPTWSALHPNQVVLTVSQIMWARGVHEVLGGVDPVSGLAEFERRSVGALNALAALTRQPLGALFRRVLCALITVDVHARDTVANMRAKHVRSASDFEWLKMIRYYWEEDIDNCVARMSNASYVYGHEYLGAGGVLVITPLTDRCYLCLMGALQLDLGGAPAGPAGTGKTETTKDLAKSLAIQCVVFNCSEGLDYKMMGRFFSGLATSGAWCCFDEFNRIDIEVLSVIAQQLITIRNAKVARLSRFMFEGREIKLVRTCAAFITMNPGYAGRTELPDNLKALFRPISMMVPDYALIAEVILYSEGFESSKVLARKMVLMYKLSSEQLSKQDHYDFGMRAVKSVLVMAGALKRANPDQQEELTLLCALNDSNLPKFLAADALLFAGILSDLFPGLELPIRDYGVMEEAIKSVLLERNLQVEECQVRKVIQLHETMIVRWGVMLVGPTGGGKTTVLHVLGDTYTQLHSRGVEGPQYRAVNTYTLNPKSLSIGELYGEVELATLEWHDGVLPLGLRAAVQSGTEEHQWIVCDGPVDAVWIENMNTVLDDNKMLCLANSERIKLTPHVHMVFEVGDLAQASPATVSRCGMVYVDPHELGVLPYARSWLHSATTQGLCSLDSADFLRDMFLLLPDGLDYVNNNCTFGIHQVESSKVAAMCRLLGSLLAEPGERLVERAALRTYLALCFLFSYVWAVGGNLIHEHRRTFEQFVKRQFEQFEEGEYCPQGVNLLEVFVDTKARRARPWAEATPHFVYNPERAFFDTLVPTEDTTRHSHLLHRWLAATQPVLLTGDTGVGKTCIVLEVLQQMGATGGCTPLTLNFSAQTGSRSTQESVERRLERRGRTALGAAGGRRLLLFVDDVNLPRPDQYGSQPVVELLRQLVECGGWYERDKLQWRRVLDVVALCACAPPGGGRSPLSPRFMRHFAMLHLAPPDTHNMNTIFKAILCGHLEDFVGEVQSLGEALVRACVSVYERVRGALRPTPARAHYAFNLRDLSKCVQGALQAHAAYVRLPRDMLRLFYHECLRVFHDRLICVEDKTYFYRLMHEVCEKHFQTPVLELPDGELIEQPPVLLFGDFMNPSLPKENRVYQEIPDIEKLMAVLKEYLEEYNETARAEMRLVVFREMAEHAVRVARVLRAERGHALLVGPAGTGRRSVATLAAHLNDCKCMGMELKRNYGVPEFHEDLVKMYMSAGVALRDTVFLCTDTQLSRDDFLEDINNMLNSGEVSNLFEGEPLEQVVAACSAEATRAGLNSSDRDAVYRFFVSRARARLHLAICMSPVGDGFRRRCRMFPSLVNCCTIDWFTKWPPEALLSVARQSLAPLEDSALIENIATVCVAMHQDVDVMSERLFAELRRHFYSTPSSYLDLLQLYLSLLDTKRQEIICGRDRISCGLEKLLGAFSSVGVMELAVREMEPLLARKASEGAALAARLRDEQRAADLVRNALLADEAAAKTKADEVKQIAEEAKADLALAMPAMEAAQEALKALNKSDINELKAFQKPPTLVRFVMEPVCILLGAKPDWDSTKKLLADVNFIRNLQEYDKDHIPDATLKKIKTYLTHKDFNPDTVVKVSKVCRSMVLWVQAIDMYAKVFRVVEPKIIKHKEAAAVLKSVMAELRGKQKQVEAIEAQLAAMIEELRTVEAERDRLQADVQLAAARLARAASLTQALADEQARWETSVQEASVQLECATGDVLVAAGCVAYFGAFPAHYRSELQHKWVQHCAQLRIPASEHFELVSVAAGAAAARAWQAQGLPRDAASAQNAALVCRAARRPLAIDPQQQANRWIKNMERENGLQVAKPTDPALLRLLESCVRLGWPLLLEDLGEQLDTALSPVLLKQTFMQAGRLLIHLGDSDIEYDPSFRLYMTTKLANPHYLPEVCIQVTLVNFTVTQSGLEDQLLADVVRLERPELEKQRTELTQRIEADRASLLDIEDRILRLLEASTGNILDDEELIETLNESKETSEIISARLRDAEVTERDIGAARERYRGAAERGALLYFAIAQLADLDPMYQFSLAYFSQVFNRVVETTPAQASVEARVEALVRGATLATQRGVARALFARHRLALSLLLAAAVALHANTLPHHHWRFLLLPPPPTATLPKKPDVETMTEQMWLCVQYLHSNEPAFEGLADDCLKRIPITLGSFSADIHVDKSDTRSANVNWDQRLSPFEKLMLLKSLMEEKLVYAITQYVVLSLGPEFVETPPVQIPTLYADTTSTTPLVFVLSTGSDPFGAFQKFSTDMGMRDRVHSISLGQGQGPVAERMISNAKPKGDWVFLQNCHLAASWMTNLEIIVANLSNEHGDPHQDFRLFLSSMPTPKFPVSVLQNSVKVTNEPPKGLKANVKKALIDMDEDFYENHVLEQDWRTLLFGICMFHAIVQERKKFGPLGWNISYEFNDSDRECAMLTLQMFCEKGDIPWDALEYITSEITYGGRVTDMWDQRCLAAALKRVVSREALLEGHTYSPCGRYRTPCTPRLVDARLHVDSLPDNEPPELFGMHDNANIAYERKETSALLQTLADVQPRSAAAGGESPDQIVWRICETTRASVAKHLDKSVTHESVWAVDERGQPHSLATALRHEAERYDALLALLHASLQNLQQAIKGEVVMSESLEEVYGALAAGRVPALWHARAYNSLKSLGGWLRDLSLRVHFIEEWWKHGRAASSWLPGLFFPQALLTGALQAHARHHLLPIDELTFRFHVTGVFVSQDQVYANSKSNKVRSALTDQRHKPQVNRAPRMLTTA</sequence>
<comment type="similarity">
    <text evidence="2">Belongs to the dynein heavy chain family.</text>
</comment>
<keyword evidence="3" id="KW-0963">Cytoplasm</keyword>
<evidence type="ECO:0000256" key="8">
    <source>
        <dbReference type="ARBA" id="ARBA00023054"/>
    </source>
</evidence>
<keyword evidence="9" id="KW-0969">Cilium</keyword>
<dbReference type="Gene3D" id="1.10.287.2620">
    <property type="match status" value="1"/>
</dbReference>
<dbReference type="Gene3D" id="1.10.8.720">
    <property type="entry name" value="Region D6 of dynein motor"/>
    <property type="match status" value="1"/>
</dbReference>